<sequence length="299" mass="33703">MAAFTEFCFLLFVLISNIQTEELITIKEEGGSYEFTPPEEADHCLISRIVGEEKLVLWNTSDLWSEPSTVPEDLKQRLSVVSTSNISFYLIHNLTYSDSGLYQEKCWTERDTETHENNIRIIICGTMIEDISSKVSFGQTVDLPCGGAADKLTPLWLKLESEYIEDKWTRVFGDSTTSVITNKERFQVVKTTSALRVNNFTISDPSMYNCLVMNQQQCVSSNIVDVSPEDEVLYYTVEDTAVLQCSQSPFQQVVPWATLITGALASCPEVCKFLQSSLLHKQQQNAGTRAAELGHFRTM</sequence>
<dbReference type="InterPro" id="IPR036179">
    <property type="entry name" value="Ig-like_dom_sf"/>
</dbReference>
<feature type="signal peptide" evidence="1">
    <location>
        <begin position="1"/>
        <end position="20"/>
    </location>
</feature>
<feature type="domain" description="Ig-like" evidence="2">
    <location>
        <begin position="138"/>
        <end position="227"/>
    </location>
</feature>
<evidence type="ECO:0000313" key="4">
    <source>
        <dbReference type="Proteomes" id="UP000503349"/>
    </source>
</evidence>
<evidence type="ECO:0000256" key="1">
    <source>
        <dbReference type="SAM" id="SignalP"/>
    </source>
</evidence>
<keyword evidence="1" id="KW-0732">Signal</keyword>
<dbReference type="Gene3D" id="2.60.40.10">
    <property type="entry name" value="Immunoglobulins"/>
    <property type="match status" value="1"/>
</dbReference>
<gene>
    <name evidence="3" type="ORF">EXN66_Car009035</name>
</gene>
<dbReference type="AlphaFoldDB" id="A0A6G1PT08"/>
<evidence type="ECO:0000313" key="3">
    <source>
        <dbReference type="EMBL" id="KAF3693359.1"/>
    </source>
</evidence>
<dbReference type="InterPro" id="IPR013783">
    <property type="entry name" value="Ig-like_fold"/>
</dbReference>
<reference evidence="3 4" key="1">
    <citation type="submission" date="2019-02" db="EMBL/GenBank/DDBJ databases">
        <title>Opniocepnalus argus genome.</title>
        <authorList>
            <person name="Zhou C."/>
            <person name="Xiao S."/>
        </authorList>
    </citation>
    <scope>NUCLEOTIDE SEQUENCE [LARGE SCALE GENOMIC DNA]</scope>
    <source>
        <strain evidence="3">OARG1902GOOAL</strain>
        <tissue evidence="3">Muscle</tissue>
    </source>
</reference>
<proteinExistence type="predicted"/>
<dbReference type="SUPFAM" id="SSF48726">
    <property type="entry name" value="Immunoglobulin"/>
    <property type="match status" value="1"/>
</dbReference>
<dbReference type="InterPro" id="IPR007110">
    <property type="entry name" value="Ig-like_dom"/>
</dbReference>
<evidence type="ECO:0000259" key="2">
    <source>
        <dbReference type="PROSITE" id="PS50835"/>
    </source>
</evidence>
<reference evidence="4" key="2">
    <citation type="submission" date="2019-02" db="EMBL/GenBank/DDBJ databases">
        <title>Opniocepnalus argus Var Kimnra genome.</title>
        <authorList>
            <person name="Zhou C."/>
            <person name="Xiao S."/>
        </authorList>
    </citation>
    <scope>NUCLEOTIDE SEQUENCE [LARGE SCALE GENOMIC DNA]</scope>
</reference>
<dbReference type="PROSITE" id="PS50835">
    <property type="entry name" value="IG_LIKE"/>
    <property type="match status" value="1"/>
</dbReference>
<dbReference type="Proteomes" id="UP000503349">
    <property type="component" value="Chromosome 8"/>
</dbReference>
<dbReference type="EMBL" id="CM015719">
    <property type="protein sequence ID" value="KAF3693359.1"/>
    <property type="molecule type" value="Genomic_DNA"/>
</dbReference>
<keyword evidence="4" id="KW-1185">Reference proteome</keyword>
<organism evidence="3 4">
    <name type="scientific">Channa argus</name>
    <name type="common">Northern snakehead</name>
    <name type="synonym">Ophicephalus argus</name>
    <dbReference type="NCBI Taxonomy" id="215402"/>
    <lineage>
        <taxon>Eukaryota</taxon>
        <taxon>Metazoa</taxon>
        <taxon>Chordata</taxon>
        <taxon>Craniata</taxon>
        <taxon>Vertebrata</taxon>
        <taxon>Euteleostomi</taxon>
        <taxon>Actinopterygii</taxon>
        <taxon>Neopterygii</taxon>
        <taxon>Teleostei</taxon>
        <taxon>Neoteleostei</taxon>
        <taxon>Acanthomorphata</taxon>
        <taxon>Anabantaria</taxon>
        <taxon>Anabantiformes</taxon>
        <taxon>Channoidei</taxon>
        <taxon>Channidae</taxon>
        <taxon>Channa</taxon>
    </lineage>
</organism>
<protein>
    <recommendedName>
        <fullName evidence="2">Ig-like domain-containing protein</fullName>
    </recommendedName>
</protein>
<name>A0A6G1PT08_CHAAH</name>
<feature type="chain" id="PRO_5026137834" description="Ig-like domain-containing protein" evidence="1">
    <location>
        <begin position="21"/>
        <end position="299"/>
    </location>
</feature>
<accession>A0A6G1PT08</accession>